<evidence type="ECO:0000313" key="4">
    <source>
        <dbReference type="Proteomes" id="UP001310692"/>
    </source>
</evidence>
<name>A0ABU7LUS3_9PROT</name>
<comment type="caution">
    <text evidence="3">The sequence shown here is derived from an EMBL/GenBank/DDBJ whole genome shotgun (WGS) entry which is preliminary data.</text>
</comment>
<accession>A0ABU7LUS3</accession>
<dbReference type="InterPro" id="IPR050789">
    <property type="entry name" value="Diverse_Enzym_Activities"/>
</dbReference>
<protein>
    <submittedName>
        <fullName evidence="3">Serine hydrolase domain-containing protein</fullName>
        <ecNumber evidence="3">3.1.1.103</ecNumber>
    </submittedName>
</protein>
<dbReference type="PANTHER" id="PTHR43283">
    <property type="entry name" value="BETA-LACTAMASE-RELATED"/>
    <property type="match status" value="1"/>
</dbReference>
<dbReference type="EC" id="3.1.1.103" evidence="3"/>
<dbReference type="Gene3D" id="3.40.710.10">
    <property type="entry name" value="DD-peptidase/beta-lactamase superfamily"/>
    <property type="match status" value="1"/>
</dbReference>
<evidence type="ECO:0000259" key="2">
    <source>
        <dbReference type="Pfam" id="PF00144"/>
    </source>
</evidence>
<sequence length="477" mass="50660">MSGHTRILGILAACLILSACGDPVTDAARDITDARVDGRIGGDAVIWTGDGPVHVDPAPGHDPEGATAFRAGSLTKVFTQLAILRLVDEGRLDLDQSLASVRPGFNAAWAEAVTLRQLLTFSAGLPGEISDDPLNGVVLDSEGRGLAFMDGLVEPGPETGPGERTRYSNLSYFHLGAVIEAVTGLAYAEAVSQLVIEPLGLRDTGYGGPADGQEGRAGGYVLAETGRELVSDHPVEQRYASGGMHVSVRDLATTSQALVVPGFLSAGSLDEYFTQFGRPGGENPAFVEAGGHVPGFANGWIISREPVFAVAVLNNVLSEDPREVVALTRRMAGRLGAPVETGERYRPTTTDGWTFVETPEAIPARAFLPAALDFIAALQAGDAEDQTRAYTALVELTPDALTGEERNEMRDVAAFYRGIFDRFGPFHIVAWREDGDRLLVFLEGDTGERAIHLGFEADADAPARVETISLGTYGFRP</sequence>
<dbReference type="PROSITE" id="PS51257">
    <property type="entry name" value="PROKAR_LIPOPROTEIN"/>
    <property type="match status" value="1"/>
</dbReference>
<proteinExistence type="predicted"/>
<feature type="domain" description="Beta-lactamase-related" evidence="2">
    <location>
        <begin position="31"/>
        <end position="272"/>
    </location>
</feature>
<dbReference type="RefSeq" id="WP_330194833.1">
    <property type="nucleotide sequence ID" value="NZ_JAZDRO010000001.1"/>
</dbReference>
<gene>
    <name evidence="3" type="ORF">V0U35_01280</name>
</gene>
<reference evidence="3 4" key="1">
    <citation type="submission" date="2024-01" db="EMBL/GenBank/DDBJ databases">
        <title>Hyphobacterium bacterium isolated from marine sediment.</title>
        <authorList>
            <person name="Zhao S."/>
        </authorList>
    </citation>
    <scope>NUCLEOTIDE SEQUENCE [LARGE SCALE GENOMIC DNA]</scope>
    <source>
        <strain evidence="3 4">Y60-23</strain>
    </source>
</reference>
<feature type="chain" id="PRO_5047535157" evidence="1">
    <location>
        <begin position="22"/>
        <end position="477"/>
    </location>
</feature>
<dbReference type="Pfam" id="PF00144">
    <property type="entry name" value="Beta-lactamase"/>
    <property type="match status" value="1"/>
</dbReference>
<keyword evidence="4" id="KW-1185">Reference proteome</keyword>
<keyword evidence="3" id="KW-0378">Hydrolase</keyword>
<dbReference type="InterPro" id="IPR012338">
    <property type="entry name" value="Beta-lactam/transpept-like"/>
</dbReference>
<keyword evidence="1" id="KW-0732">Signal</keyword>
<dbReference type="Proteomes" id="UP001310692">
    <property type="component" value="Unassembled WGS sequence"/>
</dbReference>
<feature type="signal peptide" evidence="1">
    <location>
        <begin position="1"/>
        <end position="21"/>
    </location>
</feature>
<evidence type="ECO:0000313" key="3">
    <source>
        <dbReference type="EMBL" id="MEE2565295.1"/>
    </source>
</evidence>
<evidence type="ECO:0000256" key="1">
    <source>
        <dbReference type="SAM" id="SignalP"/>
    </source>
</evidence>
<dbReference type="InterPro" id="IPR001466">
    <property type="entry name" value="Beta-lactam-related"/>
</dbReference>
<dbReference type="EMBL" id="JAZDRO010000001">
    <property type="protein sequence ID" value="MEE2565295.1"/>
    <property type="molecule type" value="Genomic_DNA"/>
</dbReference>
<dbReference type="GO" id="GO:0016787">
    <property type="term" value="F:hydrolase activity"/>
    <property type="evidence" value="ECO:0007669"/>
    <property type="project" value="UniProtKB-KW"/>
</dbReference>
<organism evidence="3 4">
    <name type="scientific">Hyphobacterium marinum</name>
    <dbReference type="NCBI Taxonomy" id="3116574"/>
    <lineage>
        <taxon>Bacteria</taxon>
        <taxon>Pseudomonadati</taxon>
        <taxon>Pseudomonadota</taxon>
        <taxon>Alphaproteobacteria</taxon>
        <taxon>Maricaulales</taxon>
        <taxon>Maricaulaceae</taxon>
        <taxon>Hyphobacterium</taxon>
    </lineage>
</organism>
<dbReference type="SUPFAM" id="SSF56601">
    <property type="entry name" value="beta-lactamase/transpeptidase-like"/>
    <property type="match status" value="1"/>
</dbReference>